<protein>
    <submittedName>
        <fullName evidence="3">Uncharacterized protein</fullName>
    </submittedName>
</protein>
<dbReference type="Proteomes" id="UP001295684">
    <property type="component" value="Unassembled WGS sequence"/>
</dbReference>
<dbReference type="EMBL" id="CAMPGE010019685">
    <property type="protein sequence ID" value="CAI2378004.1"/>
    <property type="molecule type" value="Genomic_DNA"/>
</dbReference>
<keyword evidence="2" id="KW-0812">Transmembrane</keyword>
<keyword evidence="1" id="KW-0175">Coiled coil</keyword>
<keyword evidence="2" id="KW-1133">Transmembrane helix</keyword>
<name>A0AAD2D209_EUPCR</name>
<keyword evidence="2" id="KW-0472">Membrane</keyword>
<keyword evidence="4" id="KW-1185">Reference proteome</keyword>
<feature type="transmembrane region" description="Helical" evidence="2">
    <location>
        <begin position="226"/>
        <end position="246"/>
    </location>
</feature>
<feature type="coiled-coil region" evidence="1">
    <location>
        <begin position="40"/>
        <end position="74"/>
    </location>
</feature>
<evidence type="ECO:0000313" key="3">
    <source>
        <dbReference type="EMBL" id="CAI2378004.1"/>
    </source>
</evidence>
<evidence type="ECO:0000256" key="1">
    <source>
        <dbReference type="SAM" id="Coils"/>
    </source>
</evidence>
<organism evidence="3 4">
    <name type="scientific">Euplotes crassus</name>
    <dbReference type="NCBI Taxonomy" id="5936"/>
    <lineage>
        <taxon>Eukaryota</taxon>
        <taxon>Sar</taxon>
        <taxon>Alveolata</taxon>
        <taxon>Ciliophora</taxon>
        <taxon>Intramacronucleata</taxon>
        <taxon>Spirotrichea</taxon>
        <taxon>Hypotrichia</taxon>
        <taxon>Euplotida</taxon>
        <taxon>Euplotidae</taxon>
        <taxon>Moneuplotes</taxon>
    </lineage>
</organism>
<comment type="caution">
    <text evidence="3">The sequence shown here is derived from an EMBL/GenBank/DDBJ whole genome shotgun (WGS) entry which is preliminary data.</text>
</comment>
<accession>A0AAD2D209</accession>
<evidence type="ECO:0000313" key="4">
    <source>
        <dbReference type="Proteomes" id="UP001295684"/>
    </source>
</evidence>
<sequence>MDTSAANFSMNEEEGSFFRSRKMSASEILKVQIYQYENAHKEILHLKRNLKEKRISLENEMQSYVEANREILQETDKTQSEILKTLNDINVCRRNLAYKIEELKIFHEALQLHEETKHKTNIDMQNMKVDYSYEEKYFRELKSNISITLQNIKQSSLDEDIPSLKKADKTLTNCYLSMEQLSCDLSKNLKLSKKPTTSKSICDINKEMEREESGLSLCIRAEKACIWKVLISFLVGLLLFMIIQFVKNY</sequence>
<dbReference type="AlphaFoldDB" id="A0AAD2D209"/>
<proteinExistence type="predicted"/>
<reference evidence="3" key="1">
    <citation type="submission" date="2023-07" db="EMBL/GenBank/DDBJ databases">
        <authorList>
            <consortium name="AG Swart"/>
            <person name="Singh M."/>
            <person name="Singh A."/>
            <person name="Seah K."/>
            <person name="Emmerich C."/>
        </authorList>
    </citation>
    <scope>NUCLEOTIDE SEQUENCE</scope>
    <source>
        <strain evidence="3">DP1</strain>
    </source>
</reference>
<gene>
    <name evidence="3" type="ORF">ECRASSUSDP1_LOCUS19395</name>
</gene>
<evidence type="ECO:0000256" key="2">
    <source>
        <dbReference type="SAM" id="Phobius"/>
    </source>
</evidence>